<dbReference type="PANTHER" id="PTHR23167">
    <property type="entry name" value="CALPONIN HOMOLOGY DOMAIN-CONTAINING PROTEIN DDB_G0272472-RELATED"/>
    <property type="match status" value="1"/>
</dbReference>
<dbReference type="RefSeq" id="XP_033809910.1">
    <property type="nucleotide sequence ID" value="XM_033954019.1"/>
</dbReference>
<feature type="region of interest" description="Disordered" evidence="6">
    <location>
        <begin position="1392"/>
        <end position="1412"/>
    </location>
</feature>
<dbReference type="GO" id="GO:0005768">
    <property type="term" value="C:endosome"/>
    <property type="evidence" value="ECO:0007669"/>
    <property type="project" value="UniProtKB-SubCell"/>
</dbReference>
<reference evidence="11" key="1">
    <citation type="submission" date="2025-08" db="UniProtKB">
        <authorList>
            <consortium name="RefSeq"/>
        </authorList>
    </citation>
    <scope>IDENTIFICATION</scope>
</reference>
<sequence length="2013" mass="220071">MTSVWKRLQRVGKRASKFQFVASYQELMIECTKKWQPNKLMVVWTRRNRRICTKLHSWQPGIKNPYRGMVVWMVPENVDITVTLYRDPHVEEYEDKEWTFVIESEFKGQRKVLASADINLKKFASATPTQTDLKLKLKPRSVKVVAATLQLSLSCVFLHEGKATDEDMQSLASLMSVKPTDIGNLEDFADSDEEDEEKHMRPDDRSSVVSAPKDAGRELNTLVEEEDEHPVALGASKAVAKTAAEGNIPVTAGARKDVRKSGEVDPGGKDTSHGVQAQPSLSKPHTLEPRKDEKDFCRQLLDPKQPDEGLLKTKVSLPLVTSVKHKDTAAGRPEGQELTHGITQGTTTAEGSRILMKETVTQPQVPKEKVGHFSGTADGYVISLKTEKPNSKWQDGRRPAEQQKLTEQQPAVWTEAEGRSNAVWQPREDNPQPAPRLKKPLGISQLKEEKNKTTTGKDAGILAVDTTQTNAVVEALSPVEVPPVKKRKPKSRVKTQAGEDDVGMCAQVFQTDVGTRDALSAETPTMFENEEQGKGREKLRTEQQDIGIFCGETVGIAEGLSFLELGSLSESKENDKQEKIKLTSPKDGGVSARNVSALEGSSAIEIYSSLENKEKDGGEKVRLTAPKNAGLLDIRTAGPLEKSPAAEKYPLLENKEKDGGEKAEPTALKDAKLLHVRTVGPLEESSLEIHSSLESMEKGGGEEVGSASSEDFRTSTIVKAGLVEIMPSLASSSALESEEKVRGGTHEYANSVLATQSPRKTVLFFKNKQGFSEETAEPTQEDSEIDSVDGYDIDVEMLSSALFIVEEEESRIDAIWPPNLTDPEAISTGRLVTTVPPFQVQKAREEEECTSTLEDAGIPAAKDSGLVSMVHSAKVLPIQETGQDGGVKEESDLTLEDTGGILAAKDSGLVDMVHSTEVLSVLQIGQKYRGEREGALILEATRIPAAKDSGFADKVHSTEVLPIIETGQKEGSLTLEDAGIPDAKDSGLVNTVHSTDVLPIWETGQEGRGEEEGNLNLEDTGISAVKGSGLVDAVHSTEVLPILETGQKEGSLTLEDAGIPDAKDSGLVNTVDSTEVLPLLETGQKDRGKEKGALTLEDAWIIAAKKSGLEDIIHSTEVLSILEAGQEDREEDGGALTLGDAGIPTVTGSGLMAPLSSVGVSATFENVVEGRGGEIASKEKPTALQSRVEGKGEETGSSGEVAVGMLVKDSVSMDVIWSMVGPSSVDWKENSRNRDSEKVPGKISEAAHQFVEVEMPSSSEILPTLKNVIGEEARASPKEHPLVPPTDTLEALLAKDTTTTQRIKVAVQEASQQIEAPSLPVISEPLPASLEMIHLPLTAASATFFVSDLSISQTSPSLIIGESSPRPSKSEEVKPTSLQVMPSPLTCNATVQGNATTTPDAEGSGEKLESEDSTQVDLLSVSGLHSCSLSLLQWCQEITKNYRGVRITNFTTSWRNGLAFCAILHHFHPDKLNYELLDPLDIKQNNKKAFDGFESLGISRLLDPAEMVYLSVPDKLIVMTYLWQIHNFFTGQELNVIQIEKNSSQSTYKVGKLDTDDAFPMDPAKFYSGKIQNSTAGVIGLKANEKKSEVKCLRKSMENLEDLTCLLEVPPSSRTVSSQVSVDTKRTEVPSADTSDARDSGSVAKSEAAGEDKGLVKVNGIVTEGQGSGKLMDPLPPPRTKRLKLNGEKFSGSEKREHRQEEEVETIGGWGEREKLQRSISLGNQGVPVAPLRTHSSKSGFSHVRDADLVKKRRSRLKSESSLSMEENESGPFPVEGSRQKSEGLELDSSGEVQISGTPKATPAPSPTPSPSPQQSKMDSKISSLTPEDEPPRVPIAALQATEEETPQHFRDISQYVLSELQALDNEQGQIDSRAAMVEKQLRHLMESGTNKVKEEELIQEWFTLVNKKNALIRRQDQLQMLIEEQDLERRFELLSRELRAMMAIEDWQKTEAQQRREQLLLEELVSLVNQRDELVRDLDTKERRGLEEDERLERGLEQRRRRLSRKEKCRIS</sequence>
<feature type="compositionally biased region" description="Basic and acidic residues" evidence="6">
    <location>
        <begin position="570"/>
        <end position="581"/>
    </location>
</feature>
<keyword evidence="4 5" id="KW-0175">Coiled coil</keyword>
<feature type="domain" description="Calponin-homology (CH)" evidence="7">
    <location>
        <begin position="1425"/>
        <end position="1530"/>
    </location>
</feature>
<dbReference type="Pfam" id="PF12130">
    <property type="entry name" value="bMERB_dom"/>
    <property type="match status" value="1"/>
</dbReference>
<evidence type="ECO:0000256" key="1">
    <source>
        <dbReference type="ARBA" id="ARBA00004177"/>
    </source>
</evidence>
<dbReference type="SUPFAM" id="SSF47576">
    <property type="entry name" value="Calponin-homology domain, CH-domain"/>
    <property type="match status" value="1"/>
</dbReference>
<dbReference type="FunFam" id="1.10.418.10:FF:000023">
    <property type="entry name" value="EH domain-binding protein 1 isoform X1"/>
    <property type="match status" value="1"/>
</dbReference>
<evidence type="ECO:0000256" key="4">
    <source>
        <dbReference type="ARBA" id="ARBA00023054"/>
    </source>
</evidence>
<dbReference type="Pfam" id="PF00307">
    <property type="entry name" value="CH"/>
    <property type="match status" value="1"/>
</dbReference>
<evidence type="ECO:0000256" key="5">
    <source>
        <dbReference type="SAM" id="Coils"/>
    </source>
</evidence>
<evidence type="ECO:0000256" key="6">
    <source>
        <dbReference type="SAM" id="MobiDB-lite"/>
    </source>
</evidence>
<dbReference type="InterPro" id="IPR036872">
    <property type="entry name" value="CH_dom_sf"/>
</dbReference>
<feature type="domain" description="BMERB" evidence="9">
    <location>
        <begin position="1843"/>
        <end position="1995"/>
    </location>
</feature>
<dbReference type="GeneID" id="117364627"/>
<evidence type="ECO:0000259" key="7">
    <source>
        <dbReference type="PROSITE" id="PS50021"/>
    </source>
</evidence>
<dbReference type="KEGG" id="gsh:117364627"/>
<dbReference type="Pfam" id="PF10358">
    <property type="entry name" value="NT-C2"/>
    <property type="match status" value="1"/>
</dbReference>
<dbReference type="Proteomes" id="UP000515159">
    <property type="component" value="Chromosome 8"/>
</dbReference>
<dbReference type="PROSITE" id="PS51848">
    <property type="entry name" value="BMERB"/>
    <property type="match status" value="1"/>
</dbReference>
<feature type="compositionally biased region" description="Pro residues" evidence="6">
    <location>
        <begin position="1802"/>
        <end position="1812"/>
    </location>
</feature>
<dbReference type="PROSITE" id="PS51840">
    <property type="entry name" value="C2_NT"/>
    <property type="match status" value="1"/>
</dbReference>
<name>A0A6P8RW15_GEOSA</name>
<feature type="region of interest" description="Disordered" evidence="6">
    <location>
        <begin position="1176"/>
        <end position="1197"/>
    </location>
</feature>
<evidence type="ECO:0000313" key="11">
    <source>
        <dbReference type="RefSeq" id="XP_033809910.1"/>
    </source>
</evidence>
<feature type="region of interest" description="Disordered" evidence="6">
    <location>
        <begin position="183"/>
        <end position="215"/>
    </location>
</feature>
<feature type="region of interest" description="Disordered" evidence="6">
    <location>
        <begin position="248"/>
        <end position="291"/>
    </location>
</feature>
<protein>
    <submittedName>
        <fullName evidence="11">EH domain-binding protein 1-like protein 1 isoform X1</fullName>
    </submittedName>
</protein>
<dbReference type="CTD" id="254102"/>
<dbReference type="InterPro" id="IPR001715">
    <property type="entry name" value="CH_dom"/>
</dbReference>
<dbReference type="Gene3D" id="1.10.418.10">
    <property type="entry name" value="Calponin-like domain"/>
    <property type="match status" value="1"/>
</dbReference>
<evidence type="ECO:0000256" key="2">
    <source>
        <dbReference type="ARBA" id="ARBA00022553"/>
    </source>
</evidence>
<keyword evidence="2" id="KW-0597">Phosphoprotein</keyword>
<feature type="region of interest" description="Disordered" evidence="6">
    <location>
        <begin position="1614"/>
        <end position="1651"/>
    </location>
</feature>
<dbReference type="InterPro" id="IPR019448">
    <property type="entry name" value="NT-C2"/>
</dbReference>
<dbReference type="OrthoDB" id="5972258at2759"/>
<dbReference type="PROSITE" id="PS50021">
    <property type="entry name" value="CH"/>
    <property type="match status" value="1"/>
</dbReference>
<feature type="compositionally biased region" description="Polar residues" evidence="6">
    <location>
        <begin position="273"/>
        <end position="283"/>
    </location>
</feature>
<dbReference type="PANTHER" id="PTHR23167:SF42">
    <property type="entry name" value="EH DOMAIN-BINDING PROTEIN 1-LIKE PROTEIN 1"/>
    <property type="match status" value="1"/>
</dbReference>
<evidence type="ECO:0000313" key="10">
    <source>
        <dbReference type="Proteomes" id="UP000515159"/>
    </source>
</evidence>
<feature type="region of interest" description="Disordered" evidence="6">
    <location>
        <begin position="385"/>
        <end position="461"/>
    </location>
</feature>
<feature type="compositionally biased region" description="Basic and acidic residues" evidence="6">
    <location>
        <begin position="254"/>
        <end position="272"/>
    </location>
</feature>
<feature type="compositionally biased region" description="Acidic residues" evidence="6">
    <location>
        <begin position="187"/>
        <end position="196"/>
    </location>
</feature>
<keyword evidence="3" id="KW-0967">Endosome</keyword>
<feature type="compositionally biased region" description="Basic and acidic residues" evidence="6">
    <location>
        <begin position="197"/>
        <end position="206"/>
    </location>
</feature>
<dbReference type="SMART" id="SM01203">
    <property type="entry name" value="DUF3585"/>
    <property type="match status" value="1"/>
</dbReference>
<feature type="compositionally biased region" description="Basic and acidic residues" evidence="6">
    <location>
        <begin position="653"/>
        <end position="669"/>
    </location>
</feature>
<evidence type="ECO:0000256" key="3">
    <source>
        <dbReference type="ARBA" id="ARBA00022753"/>
    </source>
</evidence>
<accession>A0A6P8RW15</accession>
<comment type="subcellular location">
    <subcellularLocation>
        <location evidence="1">Endosome</location>
    </subcellularLocation>
</comment>
<dbReference type="CDD" id="cd21255">
    <property type="entry name" value="CH_EHBP1L1"/>
    <property type="match status" value="1"/>
</dbReference>
<feature type="coiled-coil region" evidence="5">
    <location>
        <begin position="1965"/>
        <end position="2007"/>
    </location>
</feature>
<dbReference type="InterPro" id="IPR050540">
    <property type="entry name" value="F-actin_Monoox_Mical"/>
</dbReference>
<feature type="compositionally biased region" description="Basic and acidic residues" evidence="6">
    <location>
        <begin position="385"/>
        <end position="401"/>
    </location>
</feature>
<feature type="domain" description="C2 NT-type" evidence="8">
    <location>
        <begin position="8"/>
        <end position="157"/>
    </location>
</feature>
<feature type="region of interest" description="Disordered" evidence="6">
    <location>
        <begin position="634"/>
        <end position="669"/>
    </location>
</feature>
<dbReference type="InterPro" id="IPR022735">
    <property type="entry name" value="bMERB_dom"/>
</dbReference>
<feature type="region of interest" description="Disordered" evidence="6">
    <location>
        <begin position="519"/>
        <end position="539"/>
    </location>
</feature>
<feature type="region of interest" description="Disordered" evidence="6">
    <location>
        <begin position="1665"/>
        <end position="1832"/>
    </location>
</feature>
<evidence type="ECO:0000259" key="8">
    <source>
        <dbReference type="PROSITE" id="PS51840"/>
    </source>
</evidence>
<evidence type="ECO:0000259" key="9">
    <source>
        <dbReference type="PROSITE" id="PS51848"/>
    </source>
</evidence>
<feature type="region of interest" description="Disordered" evidence="6">
    <location>
        <begin position="1358"/>
        <end position="1377"/>
    </location>
</feature>
<gene>
    <name evidence="11" type="primary">EHBP1L1</name>
</gene>
<dbReference type="SMART" id="SM00033">
    <property type="entry name" value="CH"/>
    <property type="match status" value="1"/>
</dbReference>
<proteinExistence type="predicted"/>
<feature type="compositionally biased region" description="Basic and acidic residues" evidence="6">
    <location>
        <begin position="1685"/>
        <end position="1701"/>
    </location>
</feature>
<keyword evidence="10" id="KW-1185">Reference proteome</keyword>
<feature type="region of interest" description="Disordered" evidence="6">
    <location>
        <begin position="569"/>
        <end position="593"/>
    </location>
</feature>
<organism evidence="10 11">
    <name type="scientific">Geotrypetes seraphini</name>
    <name type="common">Gaboon caecilian</name>
    <name type="synonym">Caecilia seraphini</name>
    <dbReference type="NCBI Taxonomy" id="260995"/>
    <lineage>
        <taxon>Eukaryota</taxon>
        <taxon>Metazoa</taxon>
        <taxon>Chordata</taxon>
        <taxon>Craniata</taxon>
        <taxon>Vertebrata</taxon>
        <taxon>Euteleostomi</taxon>
        <taxon>Amphibia</taxon>
        <taxon>Gymnophiona</taxon>
        <taxon>Geotrypetes</taxon>
    </lineage>
</organism>
<dbReference type="InParanoid" id="A0A6P8RW15"/>